<comment type="caution">
    <text evidence="11">The sequence shown here is derived from an EMBL/GenBank/DDBJ whole genome shotgun (WGS) entry which is preliminary data.</text>
</comment>
<protein>
    <recommendedName>
        <fullName evidence="13">Odorant receptor</fullName>
    </recommendedName>
</protein>
<feature type="transmembrane region" description="Helical" evidence="10">
    <location>
        <begin position="90"/>
        <end position="110"/>
    </location>
</feature>
<keyword evidence="2" id="KW-1003">Cell membrane</keyword>
<dbReference type="PANTHER" id="PTHR21137:SF35">
    <property type="entry name" value="ODORANT RECEPTOR 19A-RELATED"/>
    <property type="match status" value="1"/>
</dbReference>
<evidence type="ECO:0008006" key="13">
    <source>
        <dbReference type="Google" id="ProtNLM"/>
    </source>
</evidence>
<feature type="transmembrane region" description="Helical" evidence="10">
    <location>
        <begin position="391"/>
        <end position="409"/>
    </location>
</feature>
<dbReference type="PANTHER" id="PTHR21137">
    <property type="entry name" value="ODORANT RECEPTOR"/>
    <property type="match status" value="1"/>
</dbReference>
<proteinExistence type="predicted"/>
<dbReference type="GO" id="GO:0004984">
    <property type="term" value="F:olfactory receptor activity"/>
    <property type="evidence" value="ECO:0007669"/>
    <property type="project" value="InterPro"/>
</dbReference>
<evidence type="ECO:0000256" key="9">
    <source>
        <dbReference type="ARBA" id="ARBA00023224"/>
    </source>
</evidence>
<name>A0A9P0PV78_ACAOB</name>
<dbReference type="OrthoDB" id="6784258at2759"/>
<evidence type="ECO:0000256" key="7">
    <source>
        <dbReference type="ARBA" id="ARBA00023136"/>
    </source>
</evidence>
<feature type="transmembrane region" description="Helical" evidence="10">
    <location>
        <begin position="50"/>
        <end position="70"/>
    </location>
</feature>
<evidence type="ECO:0000256" key="3">
    <source>
        <dbReference type="ARBA" id="ARBA00022606"/>
    </source>
</evidence>
<keyword evidence="7 10" id="KW-0472">Membrane</keyword>
<evidence type="ECO:0000256" key="8">
    <source>
        <dbReference type="ARBA" id="ARBA00023170"/>
    </source>
</evidence>
<keyword evidence="8" id="KW-0675">Receptor</keyword>
<comment type="subcellular location">
    <subcellularLocation>
        <location evidence="1">Cell membrane</location>
        <topology evidence="1">Multi-pass membrane protein</topology>
    </subcellularLocation>
</comment>
<evidence type="ECO:0000256" key="10">
    <source>
        <dbReference type="SAM" id="Phobius"/>
    </source>
</evidence>
<feature type="transmembrane region" description="Helical" evidence="10">
    <location>
        <begin position="176"/>
        <end position="195"/>
    </location>
</feature>
<keyword evidence="4 10" id="KW-0812">Transmembrane</keyword>
<evidence type="ECO:0000313" key="12">
    <source>
        <dbReference type="Proteomes" id="UP001152888"/>
    </source>
</evidence>
<dbReference type="GO" id="GO:0005886">
    <property type="term" value="C:plasma membrane"/>
    <property type="evidence" value="ECO:0007669"/>
    <property type="project" value="UniProtKB-SubCell"/>
</dbReference>
<keyword evidence="12" id="KW-1185">Reference proteome</keyword>
<dbReference type="Proteomes" id="UP001152888">
    <property type="component" value="Unassembled WGS sequence"/>
</dbReference>
<dbReference type="AlphaFoldDB" id="A0A9P0PV78"/>
<feature type="transmembrane region" description="Helical" evidence="10">
    <location>
        <begin position="207"/>
        <end position="224"/>
    </location>
</feature>
<gene>
    <name evidence="11" type="ORF">ACAOBT_LOCUS24976</name>
</gene>
<evidence type="ECO:0000256" key="5">
    <source>
        <dbReference type="ARBA" id="ARBA00022725"/>
    </source>
</evidence>
<reference evidence="11" key="1">
    <citation type="submission" date="2022-03" db="EMBL/GenBank/DDBJ databases">
        <authorList>
            <person name="Sayadi A."/>
        </authorList>
    </citation>
    <scope>NUCLEOTIDE SEQUENCE</scope>
</reference>
<dbReference type="InterPro" id="IPR004117">
    <property type="entry name" value="7tm6_olfct_rcpt"/>
</dbReference>
<keyword evidence="3" id="KW-0716">Sensory transduction</keyword>
<evidence type="ECO:0000256" key="4">
    <source>
        <dbReference type="ARBA" id="ARBA00022692"/>
    </source>
</evidence>
<dbReference type="EMBL" id="CAKOFQ010007366">
    <property type="protein sequence ID" value="CAH1999454.1"/>
    <property type="molecule type" value="Genomic_DNA"/>
</dbReference>
<dbReference type="Pfam" id="PF02949">
    <property type="entry name" value="7tm_6"/>
    <property type="match status" value="2"/>
</dbReference>
<evidence type="ECO:0000256" key="6">
    <source>
        <dbReference type="ARBA" id="ARBA00022989"/>
    </source>
</evidence>
<keyword evidence="9" id="KW-0807">Transducer</keyword>
<evidence type="ECO:0000313" key="11">
    <source>
        <dbReference type="EMBL" id="CAH1999454.1"/>
    </source>
</evidence>
<dbReference type="GO" id="GO:0007165">
    <property type="term" value="P:signal transduction"/>
    <property type="evidence" value="ECO:0007669"/>
    <property type="project" value="UniProtKB-KW"/>
</dbReference>
<keyword evidence="5" id="KW-0552">Olfaction</keyword>
<evidence type="ECO:0000256" key="2">
    <source>
        <dbReference type="ARBA" id="ARBA00022475"/>
    </source>
</evidence>
<evidence type="ECO:0000256" key="1">
    <source>
        <dbReference type="ARBA" id="ARBA00004651"/>
    </source>
</evidence>
<dbReference type="GO" id="GO:0005549">
    <property type="term" value="F:odorant binding"/>
    <property type="evidence" value="ECO:0007669"/>
    <property type="project" value="InterPro"/>
</dbReference>
<feature type="transmembrane region" description="Helical" evidence="10">
    <location>
        <begin position="421"/>
        <end position="439"/>
    </location>
</feature>
<keyword evidence="6 10" id="KW-1133">Transmembrane helix</keyword>
<sequence length="518" mass="60074">MVKCTTMFLNRGKILDLLQRTNEGFWEFKYTVSPVKRECLQPLDSLKKVFHIYVTIYMLALTSFVLFPVFSKGEELIYESYRPPWLPYYAILLLEQVTGIMCTLFTMLPVDFMFMSLINLTLVQYKLLNLELRQLFDAKGKMTSEVLNRKIGECVRHHAFLYDYIKRLNNTFSPSMLIFHVIVLLSMCMEMYRASTQLDLLACLRPMLYSAFGLFQFFICYCAYSQALINEANDVSINIYLSEWHESPKYAKSIMMMIGMAQREIKITAGGIANIDFKTGLDVFSKDEELVYQSYRPPWLPYPILLFQQIIVGSLCTLGAMLPVDFLFMSIVTLTTVQYKILNVELRQLFDIEDTAQRKQLLKKKIGEYVRHHAYLYDYVKRINNTFSPSLLVFLVIVLLSMCMEMYRTSTQSNLSVCIRPLLYTSFGLFQFFICYCAYSQALINEANNVYMNIYLSEWQESIRPAKSAIMIIAMAQKEIEITAGGIANIDLKTGLATLKTMISYCMFLRTIAQIDNT</sequence>
<accession>A0A9P0PV78</accession>
<organism evidence="11 12">
    <name type="scientific">Acanthoscelides obtectus</name>
    <name type="common">Bean weevil</name>
    <name type="synonym">Bruchus obtectus</name>
    <dbReference type="NCBI Taxonomy" id="200917"/>
    <lineage>
        <taxon>Eukaryota</taxon>
        <taxon>Metazoa</taxon>
        <taxon>Ecdysozoa</taxon>
        <taxon>Arthropoda</taxon>
        <taxon>Hexapoda</taxon>
        <taxon>Insecta</taxon>
        <taxon>Pterygota</taxon>
        <taxon>Neoptera</taxon>
        <taxon>Endopterygota</taxon>
        <taxon>Coleoptera</taxon>
        <taxon>Polyphaga</taxon>
        <taxon>Cucujiformia</taxon>
        <taxon>Chrysomeloidea</taxon>
        <taxon>Chrysomelidae</taxon>
        <taxon>Bruchinae</taxon>
        <taxon>Bruchini</taxon>
        <taxon>Acanthoscelides</taxon>
    </lineage>
</organism>